<dbReference type="InterPro" id="IPR001214">
    <property type="entry name" value="SET_dom"/>
</dbReference>
<dbReference type="InterPro" id="IPR046341">
    <property type="entry name" value="SET_dom_sf"/>
</dbReference>
<dbReference type="AlphaFoldDB" id="A0A3D8R3K1"/>
<dbReference type="OrthoDB" id="5945798at2759"/>
<organism evidence="2 3">
    <name type="scientific">Coleophoma crateriformis</name>
    <dbReference type="NCBI Taxonomy" id="565419"/>
    <lineage>
        <taxon>Eukaryota</taxon>
        <taxon>Fungi</taxon>
        <taxon>Dikarya</taxon>
        <taxon>Ascomycota</taxon>
        <taxon>Pezizomycotina</taxon>
        <taxon>Leotiomycetes</taxon>
        <taxon>Helotiales</taxon>
        <taxon>Dermateaceae</taxon>
        <taxon>Coleophoma</taxon>
    </lineage>
</organism>
<dbReference type="SUPFAM" id="SSF82199">
    <property type="entry name" value="SET domain"/>
    <property type="match status" value="1"/>
</dbReference>
<dbReference type="Pfam" id="PF00856">
    <property type="entry name" value="SET"/>
    <property type="match status" value="1"/>
</dbReference>
<evidence type="ECO:0000259" key="1">
    <source>
        <dbReference type="PROSITE" id="PS50280"/>
    </source>
</evidence>
<dbReference type="InterPro" id="IPR011990">
    <property type="entry name" value="TPR-like_helical_dom_sf"/>
</dbReference>
<dbReference type="GO" id="GO:0005634">
    <property type="term" value="C:nucleus"/>
    <property type="evidence" value="ECO:0007669"/>
    <property type="project" value="TreeGrafter"/>
</dbReference>
<sequence length="329" mass="37648">MSIHQPHQNTIGTALDLVGSLINHSCDPNAFIFFEQSQLRVRSLRPITAGEEIAQTYVDSRLGVMMRQKILKSDYFFTCECEYRTDFSFTWLSKEKFLGGSRCQEELRDCQAWASKENISVHVFADTENEILQCLNRVIKDRNTSGTRKALEQIEADFSLLTTRVFPKQDWPDTLWPMNDVKLLLAKLYKDNENHQQAVIYALKGCLGFTRRSGPEWDDTLFELLQFIALLVIPERKGISAKPSSFPGDQQLWDFFHGLLHQLLLQSEKTFGLDTAYTKAIITWHANAERSAGRPLPGETGFSKRFDKAQSVILSWAEIDMSRKIVLTG</sequence>
<dbReference type="EMBL" id="PDLN01000013">
    <property type="protein sequence ID" value="RDW68633.1"/>
    <property type="molecule type" value="Genomic_DNA"/>
</dbReference>
<dbReference type="Gene3D" id="2.170.270.10">
    <property type="entry name" value="SET domain"/>
    <property type="match status" value="1"/>
</dbReference>
<dbReference type="InterPro" id="IPR050869">
    <property type="entry name" value="H3K4_H4K5_MeTrfase"/>
</dbReference>
<name>A0A3D8R3K1_9HELO</name>
<evidence type="ECO:0000313" key="3">
    <source>
        <dbReference type="Proteomes" id="UP000256328"/>
    </source>
</evidence>
<feature type="domain" description="SET" evidence="1">
    <location>
        <begin position="1"/>
        <end position="58"/>
    </location>
</feature>
<comment type="caution">
    <text evidence="2">The sequence shown here is derived from an EMBL/GenBank/DDBJ whole genome shotgun (WGS) entry which is preliminary data.</text>
</comment>
<reference evidence="2 3" key="1">
    <citation type="journal article" date="2018" name="IMA Fungus">
        <title>IMA Genome-F 9: Draft genome sequence of Annulohypoxylon stygium, Aspergillus mulundensis, Berkeleyomyces basicola (syn. Thielaviopsis basicola), Ceratocystis smalleyi, two Cercospora beticola strains, Coleophoma cylindrospora, Fusarium fracticaudum, Phialophora cf. hyalina, and Morchella septimelata.</title>
        <authorList>
            <person name="Wingfield B.D."/>
            <person name="Bills G.F."/>
            <person name="Dong Y."/>
            <person name="Huang W."/>
            <person name="Nel W.J."/>
            <person name="Swalarsk-Parry B.S."/>
            <person name="Vaghefi N."/>
            <person name="Wilken P.M."/>
            <person name="An Z."/>
            <person name="de Beer Z.W."/>
            <person name="De Vos L."/>
            <person name="Chen L."/>
            <person name="Duong T.A."/>
            <person name="Gao Y."/>
            <person name="Hammerbacher A."/>
            <person name="Kikkert J.R."/>
            <person name="Li Y."/>
            <person name="Li H."/>
            <person name="Li K."/>
            <person name="Li Q."/>
            <person name="Liu X."/>
            <person name="Ma X."/>
            <person name="Naidoo K."/>
            <person name="Pethybridge S.J."/>
            <person name="Sun J."/>
            <person name="Steenkamp E.T."/>
            <person name="van der Nest M.A."/>
            <person name="van Wyk S."/>
            <person name="Wingfield M.J."/>
            <person name="Xiong C."/>
            <person name="Yue Q."/>
            <person name="Zhang X."/>
        </authorList>
    </citation>
    <scope>NUCLEOTIDE SEQUENCE [LARGE SCALE GENOMIC DNA]</scope>
    <source>
        <strain evidence="2 3">BP5796</strain>
    </source>
</reference>
<dbReference type="PANTHER" id="PTHR12197">
    <property type="entry name" value="HISTONE-LYSINE N-METHYLTRANSFERASE SMYD"/>
    <property type="match status" value="1"/>
</dbReference>
<dbReference type="Proteomes" id="UP000256328">
    <property type="component" value="Unassembled WGS sequence"/>
</dbReference>
<protein>
    <recommendedName>
        <fullName evidence="1">SET domain-containing protein</fullName>
    </recommendedName>
</protein>
<dbReference type="CDD" id="cd20071">
    <property type="entry name" value="SET_SMYD"/>
    <property type="match status" value="1"/>
</dbReference>
<accession>A0A3D8R3K1</accession>
<gene>
    <name evidence="2" type="ORF">BP5796_09290</name>
</gene>
<evidence type="ECO:0000313" key="2">
    <source>
        <dbReference type="EMBL" id="RDW68633.1"/>
    </source>
</evidence>
<dbReference type="Gene3D" id="1.25.40.10">
    <property type="entry name" value="Tetratricopeptide repeat domain"/>
    <property type="match status" value="1"/>
</dbReference>
<proteinExistence type="predicted"/>
<keyword evidence="3" id="KW-1185">Reference proteome</keyword>
<dbReference type="PANTHER" id="PTHR12197:SF298">
    <property type="entry name" value="HISTONE-LYSINE N-METHYLTRANSFERASE ATXR4"/>
    <property type="match status" value="1"/>
</dbReference>
<dbReference type="PROSITE" id="PS50280">
    <property type="entry name" value="SET"/>
    <property type="match status" value="1"/>
</dbReference>